<dbReference type="EMBL" id="AAGMPN010000008">
    <property type="protein sequence ID" value="EBP6408346.1"/>
    <property type="molecule type" value="Genomic_DNA"/>
</dbReference>
<reference evidence="2" key="1">
    <citation type="submission" date="2018-07" db="EMBL/GenBank/DDBJ databases">
        <authorList>
            <consortium name="GenomeTrakr network: Whole genome sequencing for foodborne pathogen traceback"/>
        </authorList>
    </citation>
    <scope>NUCLEOTIDE SEQUENCE</scope>
    <source>
        <strain evidence="2">TX-883888.SUB.3</strain>
    </source>
</reference>
<evidence type="ECO:0000313" key="2">
    <source>
        <dbReference type="EMBL" id="EBP6408346.1"/>
    </source>
</evidence>
<proteinExistence type="predicted"/>
<protein>
    <submittedName>
        <fullName evidence="2">Uncharacterized protein</fullName>
    </submittedName>
</protein>
<name>A0A5U3R5R0_SALER</name>
<feature type="region of interest" description="Disordered" evidence="1">
    <location>
        <begin position="70"/>
        <end position="93"/>
    </location>
</feature>
<gene>
    <name evidence="2" type="ORF">ABC99_04125</name>
</gene>
<organism evidence="2">
    <name type="scientific">Salmonella enterica</name>
    <name type="common">Salmonella choleraesuis</name>
    <dbReference type="NCBI Taxonomy" id="28901"/>
    <lineage>
        <taxon>Bacteria</taxon>
        <taxon>Pseudomonadati</taxon>
        <taxon>Pseudomonadota</taxon>
        <taxon>Gammaproteobacteria</taxon>
        <taxon>Enterobacterales</taxon>
        <taxon>Enterobacteriaceae</taxon>
        <taxon>Salmonella</taxon>
    </lineage>
</organism>
<comment type="caution">
    <text evidence="2">The sequence shown here is derived from an EMBL/GenBank/DDBJ whole genome shotgun (WGS) entry which is preliminary data.</text>
</comment>
<accession>A0A5U3R5R0</accession>
<feature type="compositionally biased region" description="Polar residues" evidence="1">
    <location>
        <begin position="81"/>
        <end position="93"/>
    </location>
</feature>
<dbReference type="AlphaFoldDB" id="A0A5U3R5R0"/>
<evidence type="ECO:0000256" key="1">
    <source>
        <dbReference type="SAM" id="MobiDB-lite"/>
    </source>
</evidence>
<sequence length="93" mass="10090">MPSLLVIKSGGQLIYNGQGNYPREFAQRICVIQIITQKMVPSSPPQDTDLVVPAGSCFFYSATGVQHESQGRCEQVPDMRSSYSSGAHPRGTS</sequence>